<gene>
    <name evidence="2" type="ORF">LPLAT_LOCUS12317</name>
</gene>
<evidence type="ECO:0000313" key="2">
    <source>
        <dbReference type="EMBL" id="CAL1687038.1"/>
    </source>
</evidence>
<dbReference type="Proteomes" id="UP001497644">
    <property type="component" value="Chromosome 7"/>
</dbReference>
<accession>A0AAV2P336</accession>
<keyword evidence="3" id="KW-1185">Reference proteome</keyword>
<protein>
    <submittedName>
        <fullName evidence="2">Uncharacterized protein</fullName>
    </submittedName>
</protein>
<keyword evidence="1" id="KW-0472">Membrane</keyword>
<keyword evidence="1" id="KW-0812">Transmembrane</keyword>
<dbReference type="EMBL" id="OZ034830">
    <property type="protein sequence ID" value="CAL1687038.1"/>
    <property type="molecule type" value="Genomic_DNA"/>
</dbReference>
<organism evidence="2 3">
    <name type="scientific">Lasius platythorax</name>
    <dbReference type="NCBI Taxonomy" id="488582"/>
    <lineage>
        <taxon>Eukaryota</taxon>
        <taxon>Metazoa</taxon>
        <taxon>Ecdysozoa</taxon>
        <taxon>Arthropoda</taxon>
        <taxon>Hexapoda</taxon>
        <taxon>Insecta</taxon>
        <taxon>Pterygota</taxon>
        <taxon>Neoptera</taxon>
        <taxon>Endopterygota</taxon>
        <taxon>Hymenoptera</taxon>
        <taxon>Apocrita</taxon>
        <taxon>Aculeata</taxon>
        <taxon>Formicoidea</taxon>
        <taxon>Formicidae</taxon>
        <taxon>Formicinae</taxon>
        <taxon>Lasius</taxon>
        <taxon>Lasius</taxon>
    </lineage>
</organism>
<keyword evidence="1" id="KW-1133">Transmembrane helix</keyword>
<proteinExistence type="predicted"/>
<sequence>MGRKNTRYQALVGKHAGLSSHPIFFFAVFFPHRLRYLFALHAALPICINLESDRIIILAIATPALPATLAACAIAGVTTGWFNQPSIVMLTTITEMLNRRLDSN</sequence>
<feature type="transmembrane region" description="Helical" evidence="1">
    <location>
        <begin position="56"/>
        <end position="82"/>
    </location>
</feature>
<evidence type="ECO:0000256" key="1">
    <source>
        <dbReference type="SAM" id="Phobius"/>
    </source>
</evidence>
<reference evidence="2" key="1">
    <citation type="submission" date="2024-04" db="EMBL/GenBank/DDBJ databases">
        <authorList>
            <consortium name="Molecular Ecology Group"/>
        </authorList>
    </citation>
    <scope>NUCLEOTIDE SEQUENCE</scope>
</reference>
<evidence type="ECO:0000313" key="3">
    <source>
        <dbReference type="Proteomes" id="UP001497644"/>
    </source>
</evidence>
<dbReference type="AlphaFoldDB" id="A0AAV2P336"/>
<name>A0AAV2P336_9HYME</name>